<evidence type="ECO:0000256" key="1">
    <source>
        <dbReference type="ARBA" id="ARBA00000085"/>
    </source>
</evidence>
<keyword evidence="4" id="KW-0547">Nucleotide-binding</keyword>
<evidence type="ECO:0000256" key="5">
    <source>
        <dbReference type="ARBA" id="ARBA00022777"/>
    </source>
</evidence>
<keyword evidence="5 9" id="KW-0418">Kinase</keyword>
<reference evidence="9" key="1">
    <citation type="submission" date="2021-06" db="EMBL/GenBank/DDBJ databases">
        <authorList>
            <person name="Arsene-Ploetze F."/>
        </authorList>
    </citation>
    <scope>NUCLEOTIDE SEQUENCE</scope>
    <source>
        <strain evidence="9">SBRY1</strain>
    </source>
</reference>
<organism evidence="9 10">
    <name type="scientific">Actinacidiphila bryophytorum</name>
    <dbReference type="NCBI Taxonomy" id="1436133"/>
    <lineage>
        <taxon>Bacteria</taxon>
        <taxon>Bacillati</taxon>
        <taxon>Actinomycetota</taxon>
        <taxon>Actinomycetes</taxon>
        <taxon>Kitasatosporales</taxon>
        <taxon>Streptomycetaceae</taxon>
        <taxon>Actinacidiphila</taxon>
    </lineage>
</organism>
<evidence type="ECO:0000313" key="9">
    <source>
        <dbReference type="EMBL" id="CAG7649291.1"/>
    </source>
</evidence>
<dbReference type="RefSeq" id="WP_205043953.1">
    <property type="nucleotide sequence ID" value="NZ_CAJVAX010000019.1"/>
</dbReference>
<evidence type="ECO:0000256" key="4">
    <source>
        <dbReference type="ARBA" id="ARBA00022741"/>
    </source>
</evidence>
<dbReference type="Pfam" id="PF02518">
    <property type="entry name" value="HATPase_c"/>
    <property type="match status" value="1"/>
</dbReference>
<dbReference type="GO" id="GO:0005524">
    <property type="term" value="F:ATP binding"/>
    <property type="evidence" value="ECO:0007669"/>
    <property type="project" value="UniProtKB-KW"/>
</dbReference>
<dbReference type="SUPFAM" id="SSF55874">
    <property type="entry name" value="ATPase domain of HSP90 chaperone/DNA topoisomerase II/histidine kinase"/>
    <property type="match status" value="2"/>
</dbReference>
<keyword evidence="7" id="KW-0902">Two-component regulatory system</keyword>
<dbReference type="PRINTS" id="PR00344">
    <property type="entry name" value="BCTRLSENSOR"/>
</dbReference>
<dbReference type="PANTHER" id="PTHR43065:SF46">
    <property type="entry name" value="C4-DICARBOXYLATE TRANSPORT SENSOR PROTEIN DCTB"/>
    <property type="match status" value="1"/>
</dbReference>
<evidence type="ECO:0000256" key="2">
    <source>
        <dbReference type="ARBA" id="ARBA00012438"/>
    </source>
</evidence>
<dbReference type="EMBL" id="CAJVAX010000019">
    <property type="protein sequence ID" value="CAG7649291.1"/>
    <property type="molecule type" value="Genomic_DNA"/>
</dbReference>
<dbReference type="GO" id="GO:0000160">
    <property type="term" value="P:phosphorelay signal transduction system"/>
    <property type="evidence" value="ECO:0007669"/>
    <property type="project" value="UniProtKB-KW"/>
</dbReference>
<evidence type="ECO:0000313" key="10">
    <source>
        <dbReference type="Proteomes" id="UP001153328"/>
    </source>
</evidence>
<dbReference type="Pfam" id="PF13589">
    <property type="entry name" value="HATPase_c_3"/>
    <property type="match status" value="1"/>
</dbReference>
<dbReference type="EC" id="2.7.13.3" evidence="2"/>
<protein>
    <recommendedName>
        <fullName evidence="2">histidine kinase</fullName>
        <ecNumber evidence="2">2.7.13.3</ecNumber>
    </recommendedName>
</protein>
<proteinExistence type="predicted"/>
<keyword evidence="10" id="KW-1185">Reference proteome</keyword>
<dbReference type="Proteomes" id="UP001153328">
    <property type="component" value="Unassembled WGS sequence"/>
</dbReference>
<dbReference type="PROSITE" id="PS50109">
    <property type="entry name" value="HIS_KIN"/>
    <property type="match status" value="1"/>
</dbReference>
<evidence type="ECO:0000256" key="7">
    <source>
        <dbReference type="ARBA" id="ARBA00023012"/>
    </source>
</evidence>
<keyword evidence="6" id="KW-0067">ATP-binding</keyword>
<dbReference type="InterPro" id="IPR003594">
    <property type="entry name" value="HATPase_dom"/>
</dbReference>
<gene>
    <name evidence="9" type="ORF">SBRY_50060</name>
</gene>
<feature type="domain" description="Histidine kinase" evidence="8">
    <location>
        <begin position="521"/>
        <end position="745"/>
    </location>
</feature>
<comment type="caution">
    <text evidence="9">The sequence shown here is derived from an EMBL/GenBank/DDBJ whole genome shotgun (WGS) entry which is preliminary data.</text>
</comment>
<name>A0A9W4H428_9ACTN</name>
<sequence length="746" mass="82460">MNFEGAQAYLRPRARLMSTLGEELISNERVALTELVKNAYDADANLVLIRFNPPLQENGGSIEVWDDGHGMSPDTVRGTWMEIATSYRHRNPRSESGGRRVLGAKGIGRFAAARLAHVTAITTRRAGEPEVTLRIDWGNFTEGDAYLDEVPVSWSTAAPYVFMEGGEAERNFSEVTRGFTTASADARPGHGTVVRLEGLRMEWGREAVESLKRSLSRLLPPPPPAKLSVPDQPEFAIYIDVPEGPLSHLAGFVAVSEALAHPRYRLIGSVDVAGNAHLAVYADGDEPVEVVEENLRKDSGRPSCGPLKLDFRVWDLEKPALQPLFHLDTGARNLTEVRKLIKDNSGVTLYRDGFRVQPFGEPGFDWLGFDQRRVNNPTMRLSNNQVAGFVYISADDNPGLQDRSHREGLIDSPEYEELKTVILQAITRLEIQRYKLRRPEPGVQPGTGLLTGPSGGRGHGVFQSFNLEPLRQVATERYPNDVVLGRAIEEATETINEGVRKVQEIIAQFSRLATLGTLVDVILHDGRTALARMAFDLRQLSKITKKVEERDVDLSAALVDLRTDFTAQERAIDRLFTRIEPLSGRQRGRPRQLSLHQSISEAASVLESEIARHRVDVTIGGEDVTVTAEPGDIRTLVLNLVSNAVYWLSTTPDGTERAILIETERAREGESDVVDITVSDNGPGVREEIRELIFDTYFSDKPDGIGLGLSIAGSVVKDFYDGDLWLVSPGPLSGASFRARLRRRVG</sequence>
<dbReference type="SMART" id="SM00387">
    <property type="entry name" value="HATPase_c"/>
    <property type="match status" value="1"/>
</dbReference>
<keyword evidence="3" id="KW-0808">Transferase</keyword>
<evidence type="ECO:0000256" key="6">
    <source>
        <dbReference type="ARBA" id="ARBA00022840"/>
    </source>
</evidence>
<dbReference type="GO" id="GO:0004673">
    <property type="term" value="F:protein histidine kinase activity"/>
    <property type="evidence" value="ECO:0007669"/>
    <property type="project" value="UniProtKB-EC"/>
</dbReference>
<dbReference type="InterPro" id="IPR036890">
    <property type="entry name" value="HATPase_C_sf"/>
</dbReference>
<dbReference type="PANTHER" id="PTHR43065">
    <property type="entry name" value="SENSOR HISTIDINE KINASE"/>
    <property type="match status" value="1"/>
</dbReference>
<evidence type="ECO:0000259" key="8">
    <source>
        <dbReference type="PROSITE" id="PS50109"/>
    </source>
</evidence>
<dbReference type="InterPro" id="IPR004358">
    <property type="entry name" value="Sig_transdc_His_kin-like_C"/>
</dbReference>
<dbReference type="Gene3D" id="3.30.565.10">
    <property type="entry name" value="Histidine kinase-like ATPase, C-terminal domain"/>
    <property type="match status" value="2"/>
</dbReference>
<dbReference type="AlphaFoldDB" id="A0A9W4H428"/>
<comment type="catalytic activity">
    <reaction evidence="1">
        <text>ATP + protein L-histidine = ADP + protein N-phospho-L-histidine.</text>
        <dbReference type="EC" id="2.7.13.3"/>
    </reaction>
</comment>
<evidence type="ECO:0000256" key="3">
    <source>
        <dbReference type="ARBA" id="ARBA00022679"/>
    </source>
</evidence>
<accession>A0A9W4H428</accession>
<dbReference type="InterPro" id="IPR005467">
    <property type="entry name" value="His_kinase_dom"/>
</dbReference>